<feature type="transmembrane region" description="Helical" evidence="7">
    <location>
        <begin position="54"/>
        <end position="75"/>
    </location>
</feature>
<dbReference type="InterPro" id="IPR050171">
    <property type="entry name" value="MFS_Transporters"/>
</dbReference>
<feature type="domain" description="Major facilitator superfamily (MFS) profile" evidence="8">
    <location>
        <begin position="16"/>
        <end position="406"/>
    </location>
</feature>
<keyword evidence="4 7" id="KW-0812">Transmembrane</keyword>
<evidence type="ECO:0000313" key="10">
    <source>
        <dbReference type="Proteomes" id="UP000619293"/>
    </source>
</evidence>
<proteinExistence type="predicted"/>
<protein>
    <submittedName>
        <fullName evidence="9">MFS transporter</fullName>
    </submittedName>
</protein>
<feature type="transmembrane region" description="Helical" evidence="7">
    <location>
        <begin position="148"/>
        <end position="167"/>
    </location>
</feature>
<keyword evidence="6 7" id="KW-0472">Membrane</keyword>
<feature type="transmembrane region" description="Helical" evidence="7">
    <location>
        <begin position="173"/>
        <end position="194"/>
    </location>
</feature>
<evidence type="ECO:0000256" key="4">
    <source>
        <dbReference type="ARBA" id="ARBA00022692"/>
    </source>
</evidence>
<dbReference type="Gene3D" id="1.20.1250.20">
    <property type="entry name" value="MFS general substrate transporter like domains"/>
    <property type="match status" value="1"/>
</dbReference>
<dbReference type="PANTHER" id="PTHR23517:SF2">
    <property type="entry name" value="MULTIDRUG RESISTANCE PROTEIN MDTH"/>
    <property type="match status" value="1"/>
</dbReference>
<evidence type="ECO:0000256" key="7">
    <source>
        <dbReference type="SAM" id="Phobius"/>
    </source>
</evidence>
<dbReference type="AlphaFoldDB" id="A0A8J3NRU2"/>
<dbReference type="InterPro" id="IPR020846">
    <property type="entry name" value="MFS_dom"/>
</dbReference>
<keyword evidence="5 7" id="KW-1133">Transmembrane helix</keyword>
<evidence type="ECO:0000313" key="9">
    <source>
        <dbReference type="EMBL" id="GIF90310.1"/>
    </source>
</evidence>
<feature type="transmembrane region" description="Helical" evidence="7">
    <location>
        <begin position="20"/>
        <end position="42"/>
    </location>
</feature>
<dbReference type="Pfam" id="PF07690">
    <property type="entry name" value="MFS_1"/>
    <property type="match status" value="1"/>
</dbReference>
<feature type="transmembrane region" description="Helical" evidence="7">
    <location>
        <begin position="253"/>
        <end position="275"/>
    </location>
</feature>
<dbReference type="RefSeq" id="WP_191842870.1">
    <property type="nucleotide sequence ID" value="NZ_BAAALB010000028.1"/>
</dbReference>
<dbReference type="PANTHER" id="PTHR23517">
    <property type="entry name" value="RESISTANCE PROTEIN MDTM, PUTATIVE-RELATED-RELATED"/>
    <property type="match status" value="1"/>
</dbReference>
<dbReference type="SUPFAM" id="SSF103473">
    <property type="entry name" value="MFS general substrate transporter"/>
    <property type="match status" value="1"/>
</dbReference>
<name>A0A8J3NRU2_9ACTN</name>
<sequence>MLLSRLLSQLIPPGGDARRLSLISMLYAVGSGAFAAVSVVFFTQAIGLSAAQVGLGLSAAAVTTLVLTIPLGKLADRFGGVRVWLVGTVAEACAYALYPAISGVATFVAVVVAVALAENLGTAGRQAYTAAAFAPAERVRVMAYARTASNVGFTGGAMLAGIALALGDRTGYYAMPISTALILALAAVMMLSLPRAAHQAPAAAPRKAVGAVRDLGYMAMSGVSGVLYSHVTLLGVVFPLWVIDRTDAPDAAVAWLLALNTVLAVALQVVASHGAENAAGAAKAQRYGGFALVAMCGVLAVTAVTSGWTTLALLAVAMLLLTLGELWQSAGAWGLSVALAPDERRGEYLSAFRLGGQVQGIVAPAAMSALVVGFGVAGWSGLAAVYLAAALVITPVTRWAQRRRPELVEHATAEQPVLANV</sequence>
<dbReference type="PROSITE" id="PS50850">
    <property type="entry name" value="MFS"/>
    <property type="match status" value="1"/>
</dbReference>
<dbReference type="GO" id="GO:0022857">
    <property type="term" value="F:transmembrane transporter activity"/>
    <property type="evidence" value="ECO:0007669"/>
    <property type="project" value="InterPro"/>
</dbReference>
<organism evidence="9 10">
    <name type="scientific">Catellatospora chokoriensis</name>
    <dbReference type="NCBI Taxonomy" id="310353"/>
    <lineage>
        <taxon>Bacteria</taxon>
        <taxon>Bacillati</taxon>
        <taxon>Actinomycetota</taxon>
        <taxon>Actinomycetes</taxon>
        <taxon>Micromonosporales</taxon>
        <taxon>Micromonosporaceae</taxon>
        <taxon>Catellatospora</taxon>
    </lineage>
</organism>
<evidence type="ECO:0000256" key="6">
    <source>
        <dbReference type="ARBA" id="ARBA00023136"/>
    </source>
</evidence>
<evidence type="ECO:0000256" key="3">
    <source>
        <dbReference type="ARBA" id="ARBA00022475"/>
    </source>
</evidence>
<keyword evidence="3" id="KW-1003">Cell membrane</keyword>
<feature type="transmembrane region" description="Helical" evidence="7">
    <location>
        <begin position="287"/>
        <end position="305"/>
    </location>
</feature>
<accession>A0A8J3NRU2</accession>
<dbReference type="InterPro" id="IPR036259">
    <property type="entry name" value="MFS_trans_sf"/>
</dbReference>
<dbReference type="Proteomes" id="UP000619293">
    <property type="component" value="Unassembled WGS sequence"/>
</dbReference>
<reference evidence="9 10" key="1">
    <citation type="submission" date="2021-01" db="EMBL/GenBank/DDBJ databases">
        <title>Whole genome shotgun sequence of Catellatospora chokoriensis NBRC 107358.</title>
        <authorList>
            <person name="Komaki H."/>
            <person name="Tamura T."/>
        </authorList>
    </citation>
    <scope>NUCLEOTIDE SEQUENCE [LARGE SCALE GENOMIC DNA]</scope>
    <source>
        <strain evidence="9 10">NBRC 107358</strain>
    </source>
</reference>
<evidence type="ECO:0000256" key="2">
    <source>
        <dbReference type="ARBA" id="ARBA00022448"/>
    </source>
</evidence>
<evidence type="ECO:0000256" key="5">
    <source>
        <dbReference type="ARBA" id="ARBA00022989"/>
    </source>
</evidence>
<feature type="transmembrane region" description="Helical" evidence="7">
    <location>
        <begin position="95"/>
        <end position="117"/>
    </location>
</feature>
<keyword evidence="10" id="KW-1185">Reference proteome</keyword>
<gene>
    <name evidence="9" type="ORF">Cch02nite_37540</name>
</gene>
<keyword evidence="2" id="KW-0813">Transport</keyword>
<dbReference type="GO" id="GO:0005886">
    <property type="term" value="C:plasma membrane"/>
    <property type="evidence" value="ECO:0007669"/>
    <property type="project" value="UniProtKB-SubCell"/>
</dbReference>
<dbReference type="InterPro" id="IPR011701">
    <property type="entry name" value="MFS"/>
</dbReference>
<evidence type="ECO:0000259" key="8">
    <source>
        <dbReference type="PROSITE" id="PS50850"/>
    </source>
</evidence>
<dbReference type="EMBL" id="BONG01000022">
    <property type="protein sequence ID" value="GIF90310.1"/>
    <property type="molecule type" value="Genomic_DNA"/>
</dbReference>
<comment type="subcellular location">
    <subcellularLocation>
        <location evidence="1">Cell membrane</location>
        <topology evidence="1">Multi-pass membrane protein</topology>
    </subcellularLocation>
</comment>
<comment type="caution">
    <text evidence="9">The sequence shown here is derived from an EMBL/GenBank/DDBJ whole genome shotgun (WGS) entry which is preliminary data.</text>
</comment>
<evidence type="ECO:0000256" key="1">
    <source>
        <dbReference type="ARBA" id="ARBA00004651"/>
    </source>
</evidence>
<feature type="transmembrane region" description="Helical" evidence="7">
    <location>
        <begin position="215"/>
        <end position="241"/>
    </location>
</feature>